<dbReference type="Proteomes" id="UP001249851">
    <property type="component" value="Unassembled WGS sequence"/>
</dbReference>
<name>A0AAD9QE09_ACRCE</name>
<evidence type="ECO:0000313" key="2">
    <source>
        <dbReference type="EMBL" id="KAK2559558.1"/>
    </source>
</evidence>
<sequence length="59" mass="6310">MGDLNDDHYASPTAQGTHISRHNILIKPPIHVFNSIQQNLTSAIAGSSGLVSICVKRNA</sequence>
<reference evidence="2" key="2">
    <citation type="journal article" date="2023" name="Science">
        <title>Genomic signatures of disease resistance in endangered staghorn corals.</title>
        <authorList>
            <person name="Vollmer S.V."/>
            <person name="Selwyn J.D."/>
            <person name="Despard B.A."/>
            <person name="Roesel C.L."/>
        </authorList>
    </citation>
    <scope>NUCLEOTIDE SEQUENCE</scope>
    <source>
        <strain evidence="2">K2</strain>
    </source>
</reference>
<comment type="caution">
    <text evidence="2">The sequence shown here is derived from an EMBL/GenBank/DDBJ whole genome shotgun (WGS) entry which is preliminary data.</text>
</comment>
<gene>
    <name evidence="2" type="ORF">P5673_017627</name>
</gene>
<protein>
    <submittedName>
        <fullName evidence="2">Uncharacterized protein</fullName>
    </submittedName>
</protein>
<reference evidence="2" key="1">
    <citation type="journal article" date="2023" name="G3 (Bethesda)">
        <title>Whole genome assembly and annotation of the endangered Caribbean coral Acropora cervicornis.</title>
        <authorList>
            <person name="Selwyn J.D."/>
            <person name="Vollmer S.V."/>
        </authorList>
    </citation>
    <scope>NUCLEOTIDE SEQUENCE</scope>
    <source>
        <strain evidence="2">K2</strain>
    </source>
</reference>
<accession>A0AAD9QE09</accession>
<keyword evidence="3" id="KW-1185">Reference proteome</keyword>
<proteinExistence type="predicted"/>
<dbReference type="AlphaFoldDB" id="A0AAD9QE09"/>
<evidence type="ECO:0000256" key="1">
    <source>
        <dbReference type="SAM" id="MobiDB-lite"/>
    </source>
</evidence>
<evidence type="ECO:0000313" key="3">
    <source>
        <dbReference type="Proteomes" id="UP001249851"/>
    </source>
</evidence>
<dbReference type="EMBL" id="JARQWQ010000039">
    <property type="protein sequence ID" value="KAK2559558.1"/>
    <property type="molecule type" value="Genomic_DNA"/>
</dbReference>
<organism evidence="2 3">
    <name type="scientific">Acropora cervicornis</name>
    <name type="common">Staghorn coral</name>
    <dbReference type="NCBI Taxonomy" id="6130"/>
    <lineage>
        <taxon>Eukaryota</taxon>
        <taxon>Metazoa</taxon>
        <taxon>Cnidaria</taxon>
        <taxon>Anthozoa</taxon>
        <taxon>Hexacorallia</taxon>
        <taxon>Scleractinia</taxon>
        <taxon>Astrocoeniina</taxon>
        <taxon>Acroporidae</taxon>
        <taxon>Acropora</taxon>
    </lineage>
</organism>
<feature type="region of interest" description="Disordered" evidence="1">
    <location>
        <begin position="1"/>
        <end position="20"/>
    </location>
</feature>